<dbReference type="PANTHER" id="PTHR42718:SF46">
    <property type="entry name" value="BLR6921 PROTEIN"/>
    <property type="match status" value="1"/>
</dbReference>
<keyword evidence="6 7" id="KW-0472">Membrane</keyword>
<feature type="transmembrane region" description="Helical" evidence="7">
    <location>
        <begin position="283"/>
        <end position="302"/>
    </location>
</feature>
<evidence type="ECO:0000256" key="7">
    <source>
        <dbReference type="SAM" id="Phobius"/>
    </source>
</evidence>
<comment type="caution">
    <text evidence="9">The sequence shown here is derived from an EMBL/GenBank/DDBJ whole genome shotgun (WGS) entry which is preliminary data.</text>
</comment>
<feature type="transmembrane region" description="Helical" evidence="7">
    <location>
        <begin position="323"/>
        <end position="345"/>
    </location>
</feature>
<keyword evidence="3" id="KW-1003">Cell membrane</keyword>
<dbReference type="SUPFAM" id="SSF103473">
    <property type="entry name" value="MFS general substrate transporter"/>
    <property type="match status" value="1"/>
</dbReference>
<feature type="transmembrane region" description="Helical" evidence="7">
    <location>
        <begin position="223"/>
        <end position="241"/>
    </location>
</feature>
<reference evidence="9 10" key="1">
    <citation type="submission" date="2017-06" db="EMBL/GenBank/DDBJ databases">
        <title>Cultured bacterium strain Saccharothrix yanglingensis Hhs.015.</title>
        <authorList>
            <person name="Xia Y."/>
        </authorList>
    </citation>
    <scope>NUCLEOTIDE SEQUENCE [LARGE SCALE GENOMIC DNA]</scope>
    <source>
        <strain evidence="9 10">Hhs.015</strain>
    </source>
</reference>
<name>A0ABU0X6V6_9PSEU</name>
<dbReference type="InterPro" id="IPR036259">
    <property type="entry name" value="MFS_trans_sf"/>
</dbReference>
<feature type="transmembrane region" description="Helical" evidence="7">
    <location>
        <begin position="485"/>
        <end position="507"/>
    </location>
</feature>
<feature type="transmembrane region" description="Helical" evidence="7">
    <location>
        <begin position="157"/>
        <end position="180"/>
    </location>
</feature>
<evidence type="ECO:0000256" key="6">
    <source>
        <dbReference type="ARBA" id="ARBA00023136"/>
    </source>
</evidence>
<evidence type="ECO:0000313" key="10">
    <source>
        <dbReference type="Proteomes" id="UP001225605"/>
    </source>
</evidence>
<feature type="transmembrane region" description="Helical" evidence="7">
    <location>
        <begin position="351"/>
        <end position="371"/>
    </location>
</feature>
<feature type="transmembrane region" description="Helical" evidence="7">
    <location>
        <begin position="383"/>
        <end position="405"/>
    </location>
</feature>
<dbReference type="InterPro" id="IPR020846">
    <property type="entry name" value="MFS_dom"/>
</dbReference>
<organism evidence="9 10">
    <name type="scientific">Saccharothrix yanglingensis</name>
    <dbReference type="NCBI Taxonomy" id="659496"/>
    <lineage>
        <taxon>Bacteria</taxon>
        <taxon>Bacillati</taxon>
        <taxon>Actinomycetota</taxon>
        <taxon>Actinomycetes</taxon>
        <taxon>Pseudonocardiales</taxon>
        <taxon>Pseudonocardiaceae</taxon>
        <taxon>Saccharothrix</taxon>
    </lineage>
</organism>
<feature type="transmembrane region" description="Helical" evidence="7">
    <location>
        <begin position="192"/>
        <end position="217"/>
    </location>
</feature>
<feature type="transmembrane region" description="Helical" evidence="7">
    <location>
        <begin position="253"/>
        <end position="271"/>
    </location>
</feature>
<evidence type="ECO:0000259" key="8">
    <source>
        <dbReference type="PROSITE" id="PS50850"/>
    </source>
</evidence>
<keyword evidence="4 7" id="KW-0812">Transmembrane</keyword>
<dbReference type="Proteomes" id="UP001225605">
    <property type="component" value="Unassembled WGS sequence"/>
</dbReference>
<dbReference type="InterPro" id="IPR011701">
    <property type="entry name" value="MFS"/>
</dbReference>
<gene>
    <name evidence="9" type="ORF">CKY47_28490</name>
</gene>
<dbReference type="CDD" id="cd17321">
    <property type="entry name" value="MFS_MMR_MDR_like"/>
    <property type="match status" value="1"/>
</dbReference>
<feature type="transmembrane region" description="Helical" evidence="7">
    <location>
        <begin position="101"/>
        <end position="121"/>
    </location>
</feature>
<evidence type="ECO:0000313" key="9">
    <source>
        <dbReference type="EMBL" id="MDQ2587858.1"/>
    </source>
</evidence>
<evidence type="ECO:0000256" key="1">
    <source>
        <dbReference type="ARBA" id="ARBA00004651"/>
    </source>
</evidence>
<sequence>MPLLTEAFVCPEDGPTSPGLIGPLKVGRRPTRAELIMTEPSPAASPPISHDPKPPVGTTVVKNLPLLLAVVCAVQFLDAMDIASMGPALPLVQDDLAMSPAALQWVVSAYALGFGGFLLLGGRLADVYNRKKLLIGWLVVFIVASLVGGFADNGLLLVVARLAKGISAGITAPVAMAVLLDAFREPSARNRALGTFLAVASAGYSLGLVLGGLLSSISWRLTMFMPALVGLIVAVLAGAVIPGRQEASQRQRMDVLGAVLVTAGAVALVYGLSRAATNGWGDWVTLASLAAAVVLFPLFAAVERNHPAPLIPLGIFRRPQLTRANVCMLFFGAYVAFQFVLTLYYQVELGWSPLQAGLAFLVGGVLTAGTARYGAVLVTKHGAWPIASIGLIMMCVGYLAWVLLIGTVDPLILLAVQQLLGGLGFAAVYPALNIAAVGNAAENEQGLASGLFNAGAQIGNGVVVAITATVLTVVTTSAVGSYRAGLWVVTITTIAVTLLALAGAVTYRKKAAA</sequence>
<accession>A0ABU0X6V6</accession>
<dbReference type="PANTHER" id="PTHR42718">
    <property type="entry name" value="MAJOR FACILITATOR SUPERFAMILY MULTIDRUG TRANSPORTER MFSC"/>
    <property type="match status" value="1"/>
</dbReference>
<keyword evidence="2" id="KW-0813">Transport</keyword>
<protein>
    <submittedName>
        <fullName evidence="9">MFS transporter</fullName>
    </submittedName>
</protein>
<dbReference type="EMBL" id="NSDM01000014">
    <property type="protein sequence ID" value="MDQ2587858.1"/>
    <property type="molecule type" value="Genomic_DNA"/>
</dbReference>
<keyword evidence="5 7" id="KW-1133">Transmembrane helix</keyword>
<feature type="transmembrane region" description="Helical" evidence="7">
    <location>
        <begin position="411"/>
        <end position="437"/>
    </location>
</feature>
<keyword evidence="10" id="KW-1185">Reference proteome</keyword>
<evidence type="ECO:0000256" key="3">
    <source>
        <dbReference type="ARBA" id="ARBA00022475"/>
    </source>
</evidence>
<dbReference type="Pfam" id="PF07690">
    <property type="entry name" value="MFS_1"/>
    <property type="match status" value="1"/>
</dbReference>
<comment type="subcellular location">
    <subcellularLocation>
        <location evidence="1">Cell membrane</location>
        <topology evidence="1">Multi-pass membrane protein</topology>
    </subcellularLocation>
</comment>
<feature type="transmembrane region" description="Helical" evidence="7">
    <location>
        <begin position="133"/>
        <end position="151"/>
    </location>
</feature>
<feature type="transmembrane region" description="Helical" evidence="7">
    <location>
        <begin position="458"/>
        <end position="479"/>
    </location>
</feature>
<dbReference type="Gene3D" id="1.20.1250.20">
    <property type="entry name" value="MFS general substrate transporter like domains"/>
    <property type="match status" value="1"/>
</dbReference>
<evidence type="ECO:0000256" key="4">
    <source>
        <dbReference type="ARBA" id="ARBA00022692"/>
    </source>
</evidence>
<proteinExistence type="predicted"/>
<dbReference type="PROSITE" id="PS50850">
    <property type="entry name" value="MFS"/>
    <property type="match status" value="1"/>
</dbReference>
<evidence type="ECO:0000256" key="5">
    <source>
        <dbReference type="ARBA" id="ARBA00022989"/>
    </source>
</evidence>
<dbReference type="Gene3D" id="1.20.1720.10">
    <property type="entry name" value="Multidrug resistance protein D"/>
    <property type="match status" value="1"/>
</dbReference>
<feature type="domain" description="Major facilitator superfamily (MFS) profile" evidence="8">
    <location>
        <begin position="67"/>
        <end position="512"/>
    </location>
</feature>
<evidence type="ECO:0000256" key="2">
    <source>
        <dbReference type="ARBA" id="ARBA00022448"/>
    </source>
</evidence>